<dbReference type="GO" id="GO:0003700">
    <property type="term" value="F:DNA-binding transcription factor activity"/>
    <property type="evidence" value="ECO:0007669"/>
    <property type="project" value="TreeGrafter"/>
</dbReference>
<dbReference type="InterPro" id="IPR010982">
    <property type="entry name" value="Lambda_DNA-bd_dom_sf"/>
</dbReference>
<dbReference type="PANTHER" id="PTHR30146">
    <property type="entry name" value="LACI-RELATED TRANSCRIPTIONAL REPRESSOR"/>
    <property type="match status" value="1"/>
</dbReference>
<dbReference type="PANTHER" id="PTHR30146:SF109">
    <property type="entry name" value="HTH-TYPE TRANSCRIPTIONAL REGULATOR GALS"/>
    <property type="match status" value="1"/>
</dbReference>
<evidence type="ECO:0000256" key="3">
    <source>
        <dbReference type="ARBA" id="ARBA00023163"/>
    </source>
</evidence>
<dbReference type="Pfam" id="PF13377">
    <property type="entry name" value="Peripla_BP_3"/>
    <property type="match status" value="1"/>
</dbReference>
<keyword evidence="1" id="KW-0805">Transcription regulation</keyword>
<dbReference type="CDD" id="cd01392">
    <property type="entry name" value="HTH_LacI"/>
    <property type="match status" value="1"/>
</dbReference>
<evidence type="ECO:0000256" key="1">
    <source>
        <dbReference type="ARBA" id="ARBA00023015"/>
    </source>
</evidence>
<dbReference type="GO" id="GO:0000976">
    <property type="term" value="F:transcription cis-regulatory region binding"/>
    <property type="evidence" value="ECO:0007669"/>
    <property type="project" value="TreeGrafter"/>
</dbReference>
<dbReference type="Pfam" id="PF00356">
    <property type="entry name" value="LacI"/>
    <property type="match status" value="1"/>
</dbReference>
<comment type="caution">
    <text evidence="5">The sequence shown here is derived from an EMBL/GenBank/DDBJ whole genome shotgun (WGS) entry which is preliminary data.</text>
</comment>
<dbReference type="PROSITE" id="PS50932">
    <property type="entry name" value="HTH_LACI_2"/>
    <property type="match status" value="1"/>
</dbReference>
<dbReference type="AlphaFoldDB" id="A0A2W1L8M1"/>
<reference evidence="5 6" key="1">
    <citation type="submission" date="2018-06" db="EMBL/GenBank/DDBJ databases">
        <title>Paenibacillus imtechensis sp. nov.</title>
        <authorList>
            <person name="Pinnaka A.K."/>
            <person name="Singh H."/>
            <person name="Kaur M."/>
        </authorList>
    </citation>
    <scope>NUCLEOTIDE SEQUENCE [LARGE SCALE GENOMIC DNA]</scope>
    <source>
        <strain evidence="5 6">SMB1</strain>
    </source>
</reference>
<organism evidence="5 6">
    <name type="scientific">Paenibacillus sambharensis</name>
    <dbReference type="NCBI Taxonomy" id="1803190"/>
    <lineage>
        <taxon>Bacteria</taxon>
        <taxon>Bacillati</taxon>
        <taxon>Bacillota</taxon>
        <taxon>Bacilli</taxon>
        <taxon>Bacillales</taxon>
        <taxon>Paenibacillaceae</taxon>
        <taxon>Paenibacillus</taxon>
    </lineage>
</organism>
<dbReference type="Proteomes" id="UP000249522">
    <property type="component" value="Unassembled WGS sequence"/>
</dbReference>
<dbReference type="PRINTS" id="PR00036">
    <property type="entry name" value="HTHLACI"/>
</dbReference>
<dbReference type="EMBL" id="QKRB01000044">
    <property type="protein sequence ID" value="PZD95596.1"/>
    <property type="molecule type" value="Genomic_DNA"/>
</dbReference>
<dbReference type="SUPFAM" id="SSF53822">
    <property type="entry name" value="Periplasmic binding protein-like I"/>
    <property type="match status" value="1"/>
</dbReference>
<evidence type="ECO:0000313" key="5">
    <source>
        <dbReference type="EMBL" id="PZD95596.1"/>
    </source>
</evidence>
<name>A0A2W1L8M1_9BACL</name>
<dbReference type="InterPro" id="IPR000843">
    <property type="entry name" value="HTH_LacI"/>
</dbReference>
<dbReference type="SMART" id="SM00354">
    <property type="entry name" value="HTH_LACI"/>
    <property type="match status" value="1"/>
</dbReference>
<feature type="domain" description="HTH lacI-type" evidence="4">
    <location>
        <begin position="3"/>
        <end position="57"/>
    </location>
</feature>
<evidence type="ECO:0000256" key="2">
    <source>
        <dbReference type="ARBA" id="ARBA00023125"/>
    </source>
</evidence>
<protein>
    <submittedName>
        <fullName evidence="5">LacI family transcriptional regulator</fullName>
    </submittedName>
</protein>
<dbReference type="InterPro" id="IPR028082">
    <property type="entry name" value="Peripla_BP_I"/>
</dbReference>
<dbReference type="Gene3D" id="3.40.50.2300">
    <property type="match status" value="2"/>
</dbReference>
<dbReference type="InterPro" id="IPR046335">
    <property type="entry name" value="LacI/GalR-like_sensor"/>
</dbReference>
<dbReference type="Gene3D" id="1.10.260.40">
    <property type="entry name" value="lambda repressor-like DNA-binding domains"/>
    <property type="match status" value="1"/>
</dbReference>
<dbReference type="SUPFAM" id="SSF47413">
    <property type="entry name" value="lambda repressor-like DNA-binding domains"/>
    <property type="match status" value="1"/>
</dbReference>
<accession>A0A2W1L8M1</accession>
<evidence type="ECO:0000259" key="4">
    <source>
        <dbReference type="PROSITE" id="PS50932"/>
    </source>
</evidence>
<keyword evidence="2" id="KW-0238">DNA-binding</keyword>
<dbReference type="OrthoDB" id="9788209at2"/>
<dbReference type="RefSeq" id="WP_111147226.1">
    <property type="nucleotide sequence ID" value="NZ_QKRB01000044.1"/>
</dbReference>
<proteinExistence type="predicted"/>
<dbReference type="PROSITE" id="PS00356">
    <property type="entry name" value="HTH_LACI_1"/>
    <property type="match status" value="1"/>
</dbReference>
<keyword evidence="3" id="KW-0804">Transcription</keyword>
<keyword evidence="6" id="KW-1185">Reference proteome</keyword>
<sequence length="341" mass="37854">MSVTIVDIAKQAGVSPSTVSRVISGHPKISPATVRKVKSIMEELNYHPNIMAKSLVSKVTNTIGILLPRPAEELFLNLFFSEMIRGVVTQAARSSYDLLMATGTTEREEVEAITRLVRGRRIDGVILLYSRQADPVISFLKEEKFPFVLIGRNDEHPDILTVDNNNVQAAFDVTRHLIAQGHTRVGFVSGPPTLTVSRDRLEGYKLAMQQENLSVNPEWIVEGDFLQESGYRAMSYIMNLPERPTALVVMDDLVAFGVLGGLTELGYKVPQDLCLAAFNNTPMSELTSPPISSVDIGIYQLGYTASQTLLRAVKGETVHQNRVLIPHRFFPRESSLHTIHK</sequence>
<dbReference type="CDD" id="cd06294">
    <property type="entry name" value="PBP1_MalR-like"/>
    <property type="match status" value="1"/>
</dbReference>
<evidence type="ECO:0000313" key="6">
    <source>
        <dbReference type="Proteomes" id="UP000249522"/>
    </source>
</evidence>
<gene>
    <name evidence="5" type="ORF">DNH61_13810</name>
</gene>